<gene>
    <name evidence="2" type="ORF">KI387_014927</name>
</gene>
<evidence type="ECO:0000313" key="2">
    <source>
        <dbReference type="EMBL" id="KAH9303344.1"/>
    </source>
</evidence>
<protein>
    <submittedName>
        <fullName evidence="2">Uncharacterized protein</fullName>
    </submittedName>
</protein>
<proteinExistence type="predicted"/>
<evidence type="ECO:0000256" key="1">
    <source>
        <dbReference type="SAM" id="MobiDB-lite"/>
    </source>
</evidence>
<keyword evidence="3" id="KW-1185">Reference proteome</keyword>
<dbReference type="AlphaFoldDB" id="A0AA38CVB2"/>
<dbReference type="Proteomes" id="UP000824469">
    <property type="component" value="Unassembled WGS sequence"/>
</dbReference>
<feature type="compositionally biased region" description="Polar residues" evidence="1">
    <location>
        <begin position="41"/>
        <end position="64"/>
    </location>
</feature>
<reference evidence="2 3" key="1">
    <citation type="journal article" date="2021" name="Nat. Plants">
        <title>The Taxus genome provides insights into paclitaxel biosynthesis.</title>
        <authorList>
            <person name="Xiong X."/>
            <person name="Gou J."/>
            <person name="Liao Q."/>
            <person name="Li Y."/>
            <person name="Zhou Q."/>
            <person name="Bi G."/>
            <person name="Li C."/>
            <person name="Du R."/>
            <person name="Wang X."/>
            <person name="Sun T."/>
            <person name="Guo L."/>
            <person name="Liang H."/>
            <person name="Lu P."/>
            <person name="Wu Y."/>
            <person name="Zhang Z."/>
            <person name="Ro D.K."/>
            <person name="Shang Y."/>
            <person name="Huang S."/>
            <person name="Yan J."/>
        </authorList>
    </citation>
    <scope>NUCLEOTIDE SEQUENCE [LARGE SCALE GENOMIC DNA]</scope>
    <source>
        <strain evidence="2">Ta-2019</strain>
    </source>
</reference>
<accession>A0AA38CVB2</accession>
<organism evidence="2 3">
    <name type="scientific">Taxus chinensis</name>
    <name type="common">Chinese yew</name>
    <name type="synonym">Taxus wallichiana var. chinensis</name>
    <dbReference type="NCBI Taxonomy" id="29808"/>
    <lineage>
        <taxon>Eukaryota</taxon>
        <taxon>Viridiplantae</taxon>
        <taxon>Streptophyta</taxon>
        <taxon>Embryophyta</taxon>
        <taxon>Tracheophyta</taxon>
        <taxon>Spermatophyta</taxon>
        <taxon>Pinopsida</taxon>
        <taxon>Pinidae</taxon>
        <taxon>Conifers II</taxon>
        <taxon>Cupressales</taxon>
        <taxon>Taxaceae</taxon>
        <taxon>Taxus</taxon>
    </lineage>
</organism>
<dbReference type="EMBL" id="JAHRHJ020000009">
    <property type="protein sequence ID" value="KAH9303344.1"/>
    <property type="molecule type" value="Genomic_DNA"/>
</dbReference>
<comment type="caution">
    <text evidence="2">The sequence shown here is derived from an EMBL/GenBank/DDBJ whole genome shotgun (WGS) entry which is preliminary data.</text>
</comment>
<feature type="region of interest" description="Disordered" evidence="1">
    <location>
        <begin position="1"/>
        <end position="64"/>
    </location>
</feature>
<name>A0AA38CVB2_TAXCH</name>
<feature type="non-terminal residue" evidence="2">
    <location>
        <position position="64"/>
    </location>
</feature>
<sequence length="64" mass="6640">MRETRGSAGSGEIGRRRTNVFGTLGTKMREGRGPGEPAENGTESNLELGTVVTKSGESAENGTT</sequence>
<evidence type="ECO:0000313" key="3">
    <source>
        <dbReference type="Proteomes" id="UP000824469"/>
    </source>
</evidence>